<accession>A0ABY5W597</accession>
<dbReference type="PANTHER" id="PTHR30289">
    <property type="entry name" value="UNCHARACTERIZED PROTEIN YBCL-RELATED"/>
    <property type="match status" value="1"/>
</dbReference>
<sequence>MSDRPRPPSPYDFLPAVPAFTLSSEDLTDGGTLPDAQVYERGNTSPHLAWSGFPAQTRSFAVTCYDPDAPTGGGFWHWLVLNLPASLTELPTGAGTGDKDGLPDEAIHYKNDYGTRDFGGAAPPKSDAPHRYFFVVHALDVESLDVDAGASPNVVGFNVTGHTLARAILVSEFGF</sequence>
<protein>
    <submittedName>
        <fullName evidence="2">YbhB/YbcL family Raf kinase inhibitor-like protein</fullName>
    </submittedName>
</protein>
<dbReference type="InterPro" id="IPR036610">
    <property type="entry name" value="PEBP-like_sf"/>
</dbReference>
<comment type="similarity">
    <text evidence="1">Belongs to the UPF0098 family.</text>
</comment>
<dbReference type="Proteomes" id="UP001059617">
    <property type="component" value="Chromosome"/>
</dbReference>
<reference evidence="2" key="2">
    <citation type="submission" date="2022-09" db="EMBL/GenBank/DDBJ databases">
        <title>Biosynthetic gene clusters of Dactylosporangioum fulvum.</title>
        <authorList>
            <person name="Caradec T."/>
        </authorList>
    </citation>
    <scope>NUCLEOTIDE SEQUENCE</scope>
    <source>
        <strain evidence="2">NRRL B-16292</strain>
    </source>
</reference>
<evidence type="ECO:0000256" key="1">
    <source>
        <dbReference type="ARBA" id="ARBA00007120"/>
    </source>
</evidence>
<dbReference type="GO" id="GO:0004860">
    <property type="term" value="F:protein kinase inhibitor activity"/>
    <property type="evidence" value="ECO:0007669"/>
    <property type="project" value="UniProtKB-KW"/>
</dbReference>
<dbReference type="EMBL" id="CP073720">
    <property type="protein sequence ID" value="UWP84501.1"/>
    <property type="molecule type" value="Genomic_DNA"/>
</dbReference>
<proteinExistence type="inferred from homology"/>
<reference evidence="2" key="1">
    <citation type="submission" date="2021-04" db="EMBL/GenBank/DDBJ databases">
        <authorList>
            <person name="Hartkoorn R.C."/>
            <person name="Beaudoing E."/>
            <person name="Hot D."/>
        </authorList>
    </citation>
    <scope>NUCLEOTIDE SEQUENCE</scope>
    <source>
        <strain evidence="2">NRRL B-16292</strain>
    </source>
</reference>
<dbReference type="Gene3D" id="3.90.280.10">
    <property type="entry name" value="PEBP-like"/>
    <property type="match status" value="1"/>
</dbReference>
<dbReference type="Pfam" id="PF01161">
    <property type="entry name" value="PBP"/>
    <property type="match status" value="1"/>
</dbReference>
<keyword evidence="3" id="KW-1185">Reference proteome</keyword>
<dbReference type="InterPro" id="IPR005247">
    <property type="entry name" value="YbhB_YbcL/LppC-like"/>
</dbReference>
<keyword evidence="2" id="KW-0649">Protein kinase inhibitor</keyword>
<dbReference type="PANTHER" id="PTHR30289:SF1">
    <property type="entry name" value="PEBP (PHOSPHATIDYLETHANOLAMINE-BINDING PROTEIN) FAMILY PROTEIN"/>
    <property type="match status" value="1"/>
</dbReference>
<dbReference type="CDD" id="cd00865">
    <property type="entry name" value="PEBP_bact_arch"/>
    <property type="match status" value="1"/>
</dbReference>
<name>A0ABY5W597_9ACTN</name>
<gene>
    <name evidence="2" type="ORF">Dfulv_09815</name>
</gene>
<evidence type="ECO:0000313" key="3">
    <source>
        <dbReference type="Proteomes" id="UP001059617"/>
    </source>
</evidence>
<evidence type="ECO:0000313" key="2">
    <source>
        <dbReference type="EMBL" id="UWP84501.1"/>
    </source>
</evidence>
<dbReference type="InterPro" id="IPR008914">
    <property type="entry name" value="PEBP"/>
</dbReference>
<dbReference type="NCBIfam" id="TIGR00481">
    <property type="entry name" value="YbhB/YbcL family Raf kinase inhibitor-like protein"/>
    <property type="match status" value="1"/>
</dbReference>
<dbReference type="SUPFAM" id="SSF49777">
    <property type="entry name" value="PEBP-like"/>
    <property type="match status" value="1"/>
</dbReference>
<organism evidence="2 3">
    <name type="scientific">Dactylosporangium fulvum</name>
    <dbReference type="NCBI Taxonomy" id="53359"/>
    <lineage>
        <taxon>Bacteria</taxon>
        <taxon>Bacillati</taxon>
        <taxon>Actinomycetota</taxon>
        <taxon>Actinomycetes</taxon>
        <taxon>Micromonosporales</taxon>
        <taxon>Micromonosporaceae</taxon>
        <taxon>Dactylosporangium</taxon>
    </lineage>
</organism>
<dbReference type="RefSeq" id="WP_259862363.1">
    <property type="nucleotide sequence ID" value="NZ_BAAAST010000005.1"/>
</dbReference>